<dbReference type="EMBL" id="DXES01000005">
    <property type="protein sequence ID" value="HIX64651.1"/>
    <property type="molecule type" value="Genomic_DNA"/>
</dbReference>
<accession>A0A9D1WPR4</accession>
<organism evidence="1 2">
    <name type="scientific">Candidatus Anaerotruncus excrementipullorum</name>
    <dbReference type="NCBI Taxonomy" id="2838465"/>
    <lineage>
        <taxon>Bacteria</taxon>
        <taxon>Bacillati</taxon>
        <taxon>Bacillota</taxon>
        <taxon>Clostridia</taxon>
        <taxon>Eubacteriales</taxon>
        <taxon>Oscillospiraceae</taxon>
        <taxon>Anaerotruncus</taxon>
    </lineage>
</organism>
<reference evidence="1" key="2">
    <citation type="submission" date="2021-04" db="EMBL/GenBank/DDBJ databases">
        <authorList>
            <person name="Gilroy R."/>
        </authorList>
    </citation>
    <scope>NUCLEOTIDE SEQUENCE</scope>
    <source>
        <strain evidence="1">CHK188-5543</strain>
    </source>
</reference>
<sequence>MTKSEALVRSIVGPIRWDIRPFCQAIELAAHLLFEEQLPREEILLIRDIYGVVAAYHSKQPATVAKQIERLSNLCLDAL</sequence>
<dbReference type="Proteomes" id="UP000886800">
    <property type="component" value="Unassembled WGS sequence"/>
</dbReference>
<name>A0A9D1WPR4_9FIRM</name>
<evidence type="ECO:0000313" key="2">
    <source>
        <dbReference type="Proteomes" id="UP000886800"/>
    </source>
</evidence>
<proteinExistence type="predicted"/>
<comment type="caution">
    <text evidence="1">The sequence shown here is derived from an EMBL/GenBank/DDBJ whole genome shotgun (WGS) entry which is preliminary data.</text>
</comment>
<reference evidence="1" key="1">
    <citation type="journal article" date="2021" name="PeerJ">
        <title>Extensive microbial diversity within the chicken gut microbiome revealed by metagenomics and culture.</title>
        <authorList>
            <person name="Gilroy R."/>
            <person name="Ravi A."/>
            <person name="Getino M."/>
            <person name="Pursley I."/>
            <person name="Horton D.L."/>
            <person name="Alikhan N.F."/>
            <person name="Baker D."/>
            <person name="Gharbi K."/>
            <person name="Hall N."/>
            <person name="Watson M."/>
            <person name="Adriaenssens E.M."/>
            <person name="Foster-Nyarko E."/>
            <person name="Jarju S."/>
            <person name="Secka A."/>
            <person name="Antonio M."/>
            <person name="Oren A."/>
            <person name="Chaudhuri R.R."/>
            <person name="La Ragione R."/>
            <person name="Hildebrand F."/>
            <person name="Pallen M.J."/>
        </authorList>
    </citation>
    <scope>NUCLEOTIDE SEQUENCE</scope>
    <source>
        <strain evidence="1">CHK188-5543</strain>
    </source>
</reference>
<gene>
    <name evidence="1" type="ORF">H9736_00225</name>
</gene>
<feature type="non-terminal residue" evidence="1">
    <location>
        <position position="79"/>
    </location>
</feature>
<evidence type="ECO:0000313" key="1">
    <source>
        <dbReference type="EMBL" id="HIX64651.1"/>
    </source>
</evidence>
<protein>
    <submittedName>
        <fullName evidence="1">Uncharacterized protein</fullName>
    </submittedName>
</protein>
<dbReference type="AlphaFoldDB" id="A0A9D1WPR4"/>